<evidence type="ECO:0000313" key="1">
    <source>
        <dbReference type="EMBL" id="PWA65179.1"/>
    </source>
</evidence>
<keyword evidence="1" id="KW-0695">RNA-directed DNA polymerase</keyword>
<name>A0A2U1MVA3_ARTAN</name>
<proteinExistence type="predicted"/>
<dbReference type="GO" id="GO:0003964">
    <property type="term" value="F:RNA-directed DNA polymerase activity"/>
    <property type="evidence" value="ECO:0007669"/>
    <property type="project" value="UniProtKB-KW"/>
</dbReference>
<dbReference type="PANTHER" id="PTHR33116:SF78">
    <property type="entry name" value="OS12G0587133 PROTEIN"/>
    <property type="match status" value="1"/>
</dbReference>
<dbReference type="PANTHER" id="PTHR33116">
    <property type="entry name" value="REVERSE TRANSCRIPTASE ZINC-BINDING DOMAIN-CONTAINING PROTEIN-RELATED-RELATED"/>
    <property type="match status" value="1"/>
</dbReference>
<organism evidence="1 2">
    <name type="scientific">Artemisia annua</name>
    <name type="common">Sweet wormwood</name>
    <dbReference type="NCBI Taxonomy" id="35608"/>
    <lineage>
        <taxon>Eukaryota</taxon>
        <taxon>Viridiplantae</taxon>
        <taxon>Streptophyta</taxon>
        <taxon>Embryophyta</taxon>
        <taxon>Tracheophyta</taxon>
        <taxon>Spermatophyta</taxon>
        <taxon>Magnoliopsida</taxon>
        <taxon>eudicotyledons</taxon>
        <taxon>Gunneridae</taxon>
        <taxon>Pentapetalae</taxon>
        <taxon>asterids</taxon>
        <taxon>campanulids</taxon>
        <taxon>Asterales</taxon>
        <taxon>Asteraceae</taxon>
        <taxon>Asteroideae</taxon>
        <taxon>Anthemideae</taxon>
        <taxon>Artemisiinae</taxon>
        <taxon>Artemisia</taxon>
    </lineage>
</organism>
<keyword evidence="2" id="KW-1185">Reference proteome</keyword>
<dbReference type="STRING" id="35608.A0A2U1MVA3"/>
<gene>
    <name evidence="1" type="ORF">CTI12_AA337010</name>
</gene>
<sequence length="111" mass="12338">MARKIDQSHKFKYNKGCKEIQLTHLSFADGLLILSHGDYSSVKVISDALNEFIASSGLKPNIGKSTIFFGSVDAGEKQRILDILHFSIGKLPVKYLAVNGWLQVQDGLCWK</sequence>
<dbReference type="Proteomes" id="UP000245207">
    <property type="component" value="Unassembled WGS sequence"/>
</dbReference>
<dbReference type="AlphaFoldDB" id="A0A2U1MVA3"/>
<keyword evidence="1" id="KW-0548">Nucleotidyltransferase</keyword>
<protein>
    <submittedName>
        <fullName evidence="1">Reverse transcriptase domain, Reverse transcriptase zinc-binding domain protein</fullName>
    </submittedName>
</protein>
<comment type="caution">
    <text evidence="1">The sequence shown here is derived from an EMBL/GenBank/DDBJ whole genome shotgun (WGS) entry which is preliminary data.</text>
</comment>
<dbReference type="OrthoDB" id="1751077at2759"/>
<keyword evidence="1" id="KW-0808">Transferase</keyword>
<reference evidence="1 2" key="1">
    <citation type="journal article" date="2018" name="Mol. Plant">
        <title>The genome of Artemisia annua provides insight into the evolution of Asteraceae family and artemisinin biosynthesis.</title>
        <authorList>
            <person name="Shen Q."/>
            <person name="Zhang L."/>
            <person name="Liao Z."/>
            <person name="Wang S."/>
            <person name="Yan T."/>
            <person name="Shi P."/>
            <person name="Liu M."/>
            <person name="Fu X."/>
            <person name="Pan Q."/>
            <person name="Wang Y."/>
            <person name="Lv Z."/>
            <person name="Lu X."/>
            <person name="Zhang F."/>
            <person name="Jiang W."/>
            <person name="Ma Y."/>
            <person name="Chen M."/>
            <person name="Hao X."/>
            <person name="Li L."/>
            <person name="Tang Y."/>
            <person name="Lv G."/>
            <person name="Zhou Y."/>
            <person name="Sun X."/>
            <person name="Brodelius P.E."/>
            <person name="Rose J.K.C."/>
            <person name="Tang K."/>
        </authorList>
    </citation>
    <scope>NUCLEOTIDE SEQUENCE [LARGE SCALE GENOMIC DNA]</scope>
    <source>
        <strain evidence="2">cv. Huhao1</strain>
        <tissue evidence="1">Leaf</tissue>
    </source>
</reference>
<accession>A0A2U1MVA3</accession>
<evidence type="ECO:0000313" key="2">
    <source>
        <dbReference type="Proteomes" id="UP000245207"/>
    </source>
</evidence>
<dbReference type="EMBL" id="PKPP01004273">
    <property type="protein sequence ID" value="PWA65179.1"/>
    <property type="molecule type" value="Genomic_DNA"/>
</dbReference>